<evidence type="ECO:0000259" key="1">
    <source>
        <dbReference type="Pfam" id="PF12724"/>
    </source>
</evidence>
<protein>
    <recommendedName>
        <fullName evidence="1">Flavodoxin domain-containing protein</fullName>
    </recommendedName>
</protein>
<dbReference type="PANTHER" id="PTHR38030">
    <property type="entry name" value="PROTOPORPHYRINOGEN IX DEHYDROGENASE [MENAQUINONE]"/>
    <property type="match status" value="1"/>
</dbReference>
<dbReference type="AlphaFoldDB" id="A0A845E620"/>
<dbReference type="InterPro" id="IPR052200">
    <property type="entry name" value="Protoporphyrinogen_IX_DH"/>
</dbReference>
<dbReference type="GO" id="GO:0010181">
    <property type="term" value="F:FMN binding"/>
    <property type="evidence" value="ECO:0007669"/>
    <property type="project" value="TreeGrafter"/>
</dbReference>
<organism evidence="2 3">
    <name type="scientific">Halobacillus litoralis</name>
    <dbReference type="NCBI Taxonomy" id="45668"/>
    <lineage>
        <taxon>Bacteria</taxon>
        <taxon>Bacillati</taxon>
        <taxon>Bacillota</taxon>
        <taxon>Bacilli</taxon>
        <taxon>Bacillales</taxon>
        <taxon>Bacillaceae</taxon>
        <taxon>Halobacillus</taxon>
    </lineage>
</organism>
<dbReference type="SUPFAM" id="SSF52218">
    <property type="entry name" value="Flavoproteins"/>
    <property type="match status" value="1"/>
</dbReference>
<name>A0A845E620_9BACI</name>
<dbReference type="InterPro" id="IPR026816">
    <property type="entry name" value="Flavodoxin_dom"/>
</dbReference>
<accession>A0A845E620</accession>
<dbReference type="RefSeq" id="WP_160839482.1">
    <property type="nucleotide sequence ID" value="NZ_WMET01000005.1"/>
</dbReference>
<dbReference type="Pfam" id="PF12724">
    <property type="entry name" value="Flavodoxin_5"/>
    <property type="match status" value="1"/>
</dbReference>
<sequence length="164" mass="18282">MKSLIVYTSKHGSTKKAVQLLVDRLEGEVAAVKVEDAWGIDLHSYDRVILGGPIYNGQISMELSSYAVCHLHTLMERQVGLFILAAAEDVFTLERELEEAFPDPLYAYASAKEAFGYELQLDQLSALEKMILEANGISRNASKLSVSGIEHFAETLNKKMKICW</sequence>
<gene>
    <name evidence="2" type="ORF">GLW04_17110</name>
</gene>
<dbReference type="Gene3D" id="3.40.50.360">
    <property type="match status" value="1"/>
</dbReference>
<dbReference type="Proteomes" id="UP000460949">
    <property type="component" value="Unassembled WGS sequence"/>
</dbReference>
<feature type="domain" description="Flavodoxin" evidence="1">
    <location>
        <begin position="4"/>
        <end position="133"/>
    </location>
</feature>
<dbReference type="EMBL" id="WMET01000005">
    <property type="protein sequence ID" value="MYL21627.1"/>
    <property type="molecule type" value="Genomic_DNA"/>
</dbReference>
<dbReference type="InterPro" id="IPR029039">
    <property type="entry name" value="Flavoprotein-like_sf"/>
</dbReference>
<evidence type="ECO:0000313" key="3">
    <source>
        <dbReference type="Proteomes" id="UP000460949"/>
    </source>
</evidence>
<dbReference type="GO" id="GO:0006783">
    <property type="term" value="P:heme biosynthetic process"/>
    <property type="evidence" value="ECO:0007669"/>
    <property type="project" value="TreeGrafter"/>
</dbReference>
<reference evidence="2 3" key="1">
    <citation type="submission" date="2019-11" db="EMBL/GenBank/DDBJ databases">
        <title>Genome sequences of 17 halophilic strains isolated from different environments.</title>
        <authorList>
            <person name="Furrow R.E."/>
        </authorList>
    </citation>
    <scope>NUCLEOTIDE SEQUENCE [LARGE SCALE GENOMIC DNA]</scope>
    <source>
        <strain evidence="2 3">22511_23_Filter</strain>
    </source>
</reference>
<dbReference type="PANTHER" id="PTHR38030:SF2">
    <property type="entry name" value="PROTOPORPHYRINOGEN IX DEHYDROGENASE [QUINONE]"/>
    <property type="match status" value="1"/>
</dbReference>
<evidence type="ECO:0000313" key="2">
    <source>
        <dbReference type="EMBL" id="MYL21627.1"/>
    </source>
</evidence>
<comment type="caution">
    <text evidence="2">The sequence shown here is derived from an EMBL/GenBank/DDBJ whole genome shotgun (WGS) entry which is preliminary data.</text>
</comment>
<dbReference type="GO" id="GO:0070819">
    <property type="term" value="F:menaquinone-dependent protoporphyrinogen oxidase activity"/>
    <property type="evidence" value="ECO:0007669"/>
    <property type="project" value="TreeGrafter"/>
</dbReference>
<proteinExistence type="predicted"/>